<evidence type="ECO:0000256" key="2">
    <source>
        <dbReference type="ARBA" id="ARBA00022723"/>
    </source>
</evidence>
<keyword evidence="7" id="KW-0472">Membrane</keyword>
<evidence type="ECO:0000313" key="10">
    <source>
        <dbReference type="Proteomes" id="UP001367508"/>
    </source>
</evidence>
<dbReference type="AlphaFoldDB" id="A0AAN9L6G8"/>
<evidence type="ECO:0000256" key="7">
    <source>
        <dbReference type="SAM" id="Phobius"/>
    </source>
</evidence>
<keyword evidence="7" id="KW-1133">Transmembrane helix</keyword>
<dbReference type="SUPFAM" id="SSF49503">
    <property type="entry name" value="Cupredoxins"/>
    <property type="match status" value="1"/>
</dbReference>
<gene>
    <name evidence="9" type="ORF">VNO77_24275</name>
</gene>
<keyword evidence="3" id="KW-0249">Electron transport</keyword>
<dbReference type="GO" id="GO:0009055">
    <property type="term" value="F:electron transfer activity"/>
    <property type="evidence" value="ECO:0007669"/>
    <property type="project" value="InterPro"/>
</dbReference>
<keyword evidence="7" id="KW-0812">Transmembrane</keyword>
<proteinExistence type="predicted"/>
<evidence type="ECO:0000256" key="6">
    <source>
        <dbReference type="SAM" id="MobiDB-lite"/>
    </source>
</evidence>
<dbReference type="PROSITE" id="PS51485">
    <property type="entry name" value="PHYTOCYANIN"/>
    <property type="match status" value="1"/>
</dbReference>
<evidence type="ECO:0000256" key="1">
    <source>
        <dbReference type="ARBA" id="ARBA00022448"/>
    </source>
</evidence>
<dbReference type="Pfam" id="PF02298">
    <property type="entry name" value="Cu_bind_like"/>
    <property type="match status" value="1"/>
</dbReference>
<dbReference type="InterPro" id="IPR039391">
    <property type="entry name" value="Phytocyanin-like"/>
</dbReference>
<dbReference type="Gene3D" id="2.60.40.420">
    <property type="entry name" value="Cupredoxins - blue copper proteins"/>
    <property type="match status" value="1"/>
</dbReference>
<feature type="region of interest" description="Disordered" evidence="6">
    <location>
        <begin position="165"/>
        <end position="225"/>
    </location>
</feature>
<reference evidence="9 10" key="1">
    <citation type="submission" date="2024-01" db="EMBL/GenBank/DDBJ databases">
        <title>The genomes of 5 underutilized Papilionoideae crops provide insights into root nodulation and disease resistanc.</title>
        <authorList>
            <person name="Jiang F."/>
        </authorList>
    </citation>
    <scope>NUCLEOTIDE SEQUENCE [LARGE SCALE GENOMIC DNA]</scope>
    <source>
        <strain evidence="9">LVBAO_FW01</strain>
        <tissue evidence="9">Leaves</tissue>
    </source>
</reference>
<protein>
    <recommendedName>
        <fullName evidence="8">Phytocyanin domain-containing protein</fullName>
    </recommendedName>
</protein>
<evidence type="ECO:0000313" key="9">
    <source>
        <dbReference type="EMBL" id="KAK7330089.1"/>
    </source>
</evidence>
<dbReference type="FunFam" id="2.60.40.420:FF:000003">
    <property type="entry name" value="Blue copper"/>
    <property type="match status" value="1"/>
</dbReference>
<dbReference type="EMBL" id="JAYMYQ010000005">
    <property type="protein sequence ID" value="KAK7330089.1"/>
    <property type="molecule type" value="Genomic_DNA"/>
</dbReference>
<keyword evidence="4" id="KW-0186">Copper</keyword>
<feature type="compositionally biased region" description="Low complexity" evidence="6">
    <location>
        <begin position="195"/>
        <end position="204"/>
    </location>
</feature>
<dbReference type="CDD" id="cd13920">
    <property type="entry name" value="Stellacyanin"/>
    <property type="match status" value="1"/>
</dbReference>
<dbReference type="InterPro" id="IPR003245">
    <property type="entry name" value="Phytocyanin_dom"/>
</dbReference>
<feature type="compositionally biased region" description="Pro residues" evidence="6">
    <location>
        <begin position="167"/>
        <end position="179"/>
    </location>
</feature>
<dbReference type="PANTHER" id="PTHR33021">
    <property type="entry name" value="BLUE COPPER PROTEIN"/>
    <property type="match status" value="1"/>
</dbReference>
<keyword evidence="1" id="KW-0813">Transport</keyword>
<accession>A0AAN9L6G8</accession>
<dbReference type="InterPro" id="IPR008972">
    <property type="entry name" value="Cupredoxin"/>
</dbReference>
<name>A0AAN9L6G8_CANGL</name>
<keyword evidence="5" id="KW-0325">Glycoprotein</keyword>
<feature type="transmembrane region" description="Helical" evidence="7">
    <location>
        <begin position="33"/>
        <end position="50"/>
    </location>
</feature>
<evidence type="ECO:0000256" key="3">
    <source>
        <dbReference type="ARBA" id="ARBA00022982"/>
    </source>
</evidence>
<dbReference type="Proteomes" id="UP001367508">
    <property type="component" value="Unassembled WGS sequence"/>
</dbReference>
<organism evidence="9 10">
    <name type="scientific">Canavalia gladiata</name>
    <name type="common">Sword bean</name>
    <name type="synonym">Dolichos gladiatus</name>
    <dbReference type="NCBI Taxonomy" id="3824"/>
    <lineage>
        <taxon>Eukaryota</taxon>
        <taxon>Viridiplantae</taxon>
        <taxon>Streptophyta</taxon>
        <taxon>Embryophyta</taxon>
        <taxon>Tracheophyta</taxon>
        <taxon>Spermatophyta</taxon>
        <taxon>Magnoliopsida</taxon>
        <taxon>eudicotyledons</taxon>
        <taxon>Gunneridae</taxon>
        <taxon>Pentapetalae</taxon>
        <taxon>rosids</taxon>
        <taxon>fabids</taxon>
        <taxon>Fabales</taxon>
        <taxon>Fabaceae</taxon>
        <taxon>Papilionoideae</taxon>
        <taxon>50 kb inversion clade</taxon>
        <taxon>NPAAA clade</taxon>
        <taxon>indigoferoid/millettioid clade</taxon>
        <taxon>Phaseoleae</taxon>
        <taxon>Canavalia</taxon>
    </lineage>
</organism>
<dbReference type="GO" id="GO:0046872">
    <property type="term" value="F:metal ion binding"/>
    <property type="evidence" value="ECO:0007669"/>
    <property type="project" value="UniProtKB-KW"/>
</dbReference>
<keyword evidence="10" id="KW-1185">Reference proteome</keyword>
<keyword evidence="2" id="KW-0479">Metal-binding</keyword>
<feature type="domain" description="Phytocyanin" evidence="8">
    <location>
        <begin position="56"/>
        <end position="160"/>
    </location>
</feature>
<sequence>MTAQLCKTNWSIERAIKQEPPAKQDQYIYTMTRLRNVAILMVVIAAAVLLHSTQAAEYKVGGDTGWTSFPPGGESFYSKWAANFTFKVNDTLVFNFESGSHSVAELTKDNYDKCEVNKNIKVHNTGPARISLTSAGEFYFSCTFSGHCSSGQKLSIKVSGTSSPAAVPVPVPAPAPTPRKAPVKGPSASSPPPSGTGSVPSSPSNEGAPSSLTEPGAIAPPPHGSATSPAATFSLLLITVAINFLSQF</sequence>
<dbReference type="GO" id="GO:0005886">
    <property type="term" value="C:plasma membrane"/>
    <property type="evidence" value="ECO:0007669"/>
    <property type="project" value="TreeGrafter"/>
</dbReference>
<evidence type="ECO:0000256" key="5">
    <source>
        <dbReference type="ARBA" id="ARBA00023180"/>
    </source>
</evidence>
<evidence type="ECO:0000256" key="4">
    <source>
        <dbReference type="ARBA" id="ARBA00023008"/>
    </source>
</evidence>
<evidence type="ECO:0000259" key="8">
    <source>
        <dbReference type="PROSITE" id="PS51485"/>
    </source>
</evidence>
<comment type="caution">
    <text evidence="9">The sequence shown here is derived from an EMBL/GenBank/DDBJ whole genome shotgun (WGS) entry which is preliminary data.</text>
</comment>
<dbReference type="PANTHER" id="PTHR33021:SF546">
    <property type="entry name" value="PLASTOCYANIN-LIKE DOMAIN PROTEIN"/>
    <property type="match status" value="1"/>
</dbReference>